<dbReference type="PANTHER" id="PTHR42470:SF1">
    <property type="entry name" value="VAST DOMAIN-CONTAINING PROTEIN"/>
    <property type="match status" value="1"/>
</dbReference>
<name>A0A7C8MB89_9PLEO</name>
<comment type="caution">
    <text evidence="3">The sequence shown here is derived from an EMBL/GenBank/DDBJ whole genome shotgun (WGS) entry which is preliminary data.</text>
</comment>
<dbReference type="AlphaFoldDB" id="A0A7C8MB89"/>
<feature type="region of interest" description="Disordered" evidence="1">
    <location>
        <begin position="1"/>
        <end position="47"/>
    </location>
</feature>
<evidence type="ECO:0000256" key="1">
    <source>
        <dbReference type="SAM" id="MobiDB-lite"/>
    </source>
</evidence>
<reference evidence="3 4" key="1">
    <citation type="submission" date="2020-01" db="EMBL/GenBank/DDBJ databases">
        <authorList>
            <consortium name="DOE Joint Genome Institute"/>
            <person name="Haridas S."/>
            <person name="Albert R."/>
            <person name="Binder M."/>
            <person name="Bloem J."/>
            <person name="Labutti K."/>
            <person name="Salamov A."/>
            <person name="Andreopoulos B."/>
            <person name="Baker S.E."/>
            <person name="Barry K."/>
            <person name="Bills G."/>
            <person name="Bluhm B.H."/>
            <person name="Cannon C."/>
            <person name="Castanera R."/>
            <person name="Culley D.E."/>
            <person name="Daum C."/>
            <person name="Ezra D."/>
            <person name="Gonzalez J.B."/>
            <person name="Henrissat B."/>
            <person name="Kuo A."/>
            <person name="Liang C."/>
            <person name="Lipzen A."/>
            <person name="Lutzoni F."/>
            <person name="Magnuson J."/>
            <person name="Mondo S."/>
            <person name="Nolan M."/>
            <person name="Ohm R."/>
            <person name="Pangilinan J."/>
            <person name="Park H.-J.H."/>
            <person name="Ramirez L."/>
            <person name="Alfaro M."/>
            <person name="Sun H."/>
            <person name="Tritt A."/>
            <person name="Yoshinaga Y."/>
            <person name="Zwiers L.-H.L."/>
            <person name="Turgeon B.G."/>
            <person name="Goodwin S.B."/>
            <person name="Spatafora J.W."/>
            <person name="Crous P.W."/>
            <person name="Grigoriev I.V."/>
        </authorList>
    </citation>
    <scope>NUCLEOTIDE SEQUENCE [LARGE SCALE GENOMIC DNA]</scope>
    <source>
        <strain evidence="3 4">CBS 611.86</strain>
    </source>
</reference>
<dbReference type="InterPro" id="IPR057684">
    <property type="entry name" value="DUF7924"/>
</dbReference>
<dbReference type="Proteomes" id="UP000481861">
    <property type="component" value="Unassembled WGS sequence"/>
</dbReference>
<proteinExistence type="predicted"/>
<evidence type="ECO:0000259" key="2">
    <source>
        <dbReference type="Pfam" id="PF25545"/>
    </source>
</evidence>
<organism evidence="3 4">
    <name type="scientific">Massariosphaeria phaeospora</name>
    <dbReference type="NCBI Taxonomy" id="100035"/>
    <lineage>
        <taxon>Eukaryota</taxon>
        <taxon>Fungi</taxon>
        <taxon>Dikarya</taxon>
        <taxon>Ascomycota</taxon>
        <taxon>Pezizomycotina</taxon>
        <taxon>Dothideomycetes</taxon>
        <taxon>Pleosporomycetidae</taxon>
        <taxon>Pleosporales</taxon>
        <taxon>Pleosporales incertae sedis</taxon>
        <taxon>Massariosphaeria</taxon>
    </lineage>
</organism>
<dbReference type="PANTHER" id="PTHR42470">
    <property type="entry name" value="VAST DOMAIN-CONTAINING PROTEIN"/>
    <property type="match status" value="1"/>
</dbReference>
<keyword evidence="4" id="KW-1185">Reference proteome</keyword>
<evidence type="ECO:0000313" key="3">
    <source>
        <dbReference type="EMBL" id="KAF2871063.1"/>
    </source>
</evidence>
<evidence type="ECO:0000313" key="4">
    <source>
        <dbReference type="Proteomes" id="UP000481861"/>
    </source>
</evidence>
<feature type="domain" description="DUF7924" evidence="2">
    <location>
        <begin position="208"/>
        <end position="374"/>
    </location>
</feature>
<dbReference type="Pfam" id="PF25545">
    <property type="entry name" value="DUF7924"/>
    <property type="match status" value="1"/>
</dbReference>
<dbReference type="OrthoDB" id="5426775at2759"/>
<dbReference type="EMBL" id="JAADJZ010000012">
    <property type="protein sequence ID" value="KAF2871063.1"/>
    <property type="molecule type" value="Genomic_DNA"/>
</dbReference>
<protein>
    <recommendedName>
        <fullName evidence="2">DUF7924 domain-containing protein</fullName>
    </recommendedName>
</protein>
<gene>
    <name evidence="3" type="ORF">BDV95DRAFT_607345</name>
</gene>
<accession>A0A7C8MB89</accession>
<sequence>MPSRKRARSETCATPELSVSGPAKRRAVCSSPPRHSQRSLSPPLPLTQTNLKALTDSLKSPSDPESSPIIANQRLGLAMSRPSSPTRPNNNLDTSLKLAAYQIFVDYGRELPLPLKEHVSTIILAPRDPDVPPSPNAGKIKQQRRVAAQQNERNGIKRIEPYMLFRGAAEDDPRVLAAPLVYSKDEINLHRYFLPLPPDKTVKEDWKELSQPRPDTAIGYVTRRDAQSTEPLSVTAFTAEEERLLDGFCLTQYLLFPFLTSQWKTPNSNENISHAHNQAARDGAVIVNYLHKFYSLAYPDRHPLVIDTAHYSFTCDLHTAQIWVHWHDQEGHYMEMIFEFSLRVEDDIVKARGILKNILNYALGGRLENIKNALPAFEKSRVKGKGPTIRAGMSTVAPSEAGSEFIFQLPITPQSSASDPTKKKRKLAEGGVGFVVEANDAETDSLDSVPNLG</sequence>